<dbReference type="Proteomes" id="UP000033546">
    <property type="component" value="Unassembled WGS sequence"/>
</dbReference>
<accession>A0A0F3NBN9</accession>
<evidence type="ECO:0000313" key="1">
    <source>
        <dbReference type="EMBL" id="KJV65513.1"/>
    </source>
</evidence>
<dbReference type="EMBL" id="LANU01000002">
    <property type="protein sequence ID" value="KJV65513.1"/>
    <property type="molecule type" value="Genomic_DNA"/>
</dbReference>
<name>A0A0F3NBN9_9RICK</name>
<evidence type="ECO:0000313" key="2">
    <source>
        <dbReference type="Proteomes" id="UP000033546"/>
    </source>
</evidence>
<protein>
    <submittedName>
        <fullName evidence="1">Uncharacterized protein</fullName>
    </submittedName>
</protein>
<comment type="caution">
    <text evidence="1">The sequence shown here is derived from an EMBL/GenBank/DDBJ whole genome shotgun (WGS) entry which is preliminary data.</text>
</comment>
<gene>
    <name evidence="1" type="ORF">EMUCRT_0457</name>
</gene>
<sequence>MIRSEAIFMATGITIVLWQKGVLGNSHGIFCYGVCNHCTR</sequence>
<dbReference type="AlphaFoldDB" id="A0A0F3NBN9"/>
<dbReference type="PATRIC" id="fig|1359167.3.peg.441"/>
<reference evidence="1 2" key="1">
    <citation type="submission" date="2015-02" db="EMBL/GenBank/DDBJ databases">
        <title>Genome Sequencing of Rickettsiales.</title>
        <authorList>
            <person name="Daugherty S.C."/>
            <person name="Su Q."/>
            <person name="Abolude K."/>
            <person name="Beier-Sexton M."/>
            <person name="Carlyon J.A."/>
            <person name="Carter R."/>
            <person name="Day N.P."/>
            <person name="Dumler S.J."/>
            <person name="Dyachenko V."/>
            <person name="Godinez A."/>
            <person name="Kurtti T.J."/>
            <person name="Lichay M."/>
            <person name="Mullins K.E."/>
            <person name="Ott S."/>
            <person name="Pappas-Brown V."/>
            <person name="Paris D.H."/>
            <person name="Patel P."/>
            <person name="Richards A.L."/>
            <person name="Sadzewicz L."/>
            <person name="Sears K."/>
            <person name="Seidman D."/>
            <person name="Sengamalay N."/>
            <person name="Stenos J."/>
            <person name="Tallon L.J."/>
            <person name="Vincent G."/>
            <person name="Fraser C.M."/>
            <person name="Munderloh U."/>
            <person name="Dunning-Hotopp J.C."/>
        </authorList>
    </citation>
    <scope>NUCLEOTIDE SEQUENCE [LARGE SCALE GENOMIC DNA]</scope>
    <source>
        <strain evidence="1 2">EmCRT</strain>
    </source>
</reference>
<organism evidence="1 2">
    <name type="scientific">Ehrlichia cf. muris str. EmCRT</name>
    <dbReference type="NCBI Taxonomy" id="1359167"/>
    <lineage>
        <taxon>Bacteria</taxon>
        <taxon>Pseudomonadati</taxon>
        <taxon>Pseudomonadota</taxon>
        <taxon>Alphaproteobacteria</taxon>
        <taxon>Rickettsiales</taxon>
        <taxon>Anaplasmataceae</taxon>
        <taxon>Ehrlichia</taxon>
    </lineage>
</organism>
<dbReference type="RefSeq" id="WP_257639925.1">
    <property type="nucleotide sequence ID" value="NZ_LANU01000002.1"/>
</dbReference>
<proteinExistence type="predicted"/>